<dbReference type="Gramene" id="OGLUM07G14990.1">
    <property type="protein sequence ID" value="OGLUM07G14990.1"/>
    <property type="gene ID" value="OGLUM07G14990"/>
</dbReference>
<dbReference type="FunFam" id="1.10.10.10:FF:000322">
    <property type="entry name" value="Probable disease resistance protein At1g63360"/>
    <property type="match status" value="1"/>
</dbReference>
<dbReference type="GO" id="GO:0009626">
    <property type="term" value="P:plant-type hypersensitive response"/>
    <property type="evidence" value="ECO:0007669"/>
    <property type="project" value="UniProtKB-ARBA"/>
</dbReference>
<evidence type="ECO:0000313" key="7">
    <source>
        <dbReference type="EnsemblPlants" id="OGLUM07G14990.1"/>
    </source>
</evidence>
<dbReference type="Gene3D" id="1.20.1280.50">
    <property type="match status" value="1"/>
</dbReference>
<proteinExistence type="predicted"/>
<dbReference type="STRING" id="40148.A0A0E0AK90"/>
<reference evidence="7" key="2">
    <citation type="submission" date="2018-05" db="EMBL/GenBank/DDBJ databases">
        <title>OgluRS3 (Oryza glumaepatula Reference Sequence Version 3).</title>
        <authorList>
            <person name="Zhang J."/>
            <person name="Kudrna D."/>
            <person name="Lee S."/>
            <person name="Talag J."/>
            <person name="Welchert J."/>
            <person name="Wing R.A."/>
        </authorList>
    </citation>
    <scope>NUCLEOTIDE SEQUENCE [LARGE SCALE GENOMIC DNA]</scope>
</reference>
<dbReference type="InterPro" id="IPR002182">
    <property type="entry name" value="NB-ARC"/>
</dbReference>
<keyword evidence="2" id="KW-0611">Plant defense</keyword>
<name>A0A0E0AK90_9ORYZ</name>
<dbReference type="InterPro" id="IPR044974">
    <property type="entry name" value="Disease_R_plants"/>
</dbReference>
<protein>
    <submittedName>
        <fullName evidence="7">Uncharacterized protein</fullName>
    </submittedName>
</protein>
<accession>A0A0E0AK90</accession>
<feature type="coiled-coil region" evidence="3">
    <location>
        <begin position="167"/>
        <end position="194"/>
    </location>
</feature>
<dbReference type="Gene3D" id="1.10.10.10">
    <property type="entry name" value="Winged helix-like DNA-binding domain superfamily/Winged helix DNA-binding domain"/>
    <property type="match status" value="1"/>
</dbReference>
<evidence type="ECO:0000313" key="8">
    <source>
        <dbReference type="Proteomes" id="UP000026961"/>
    </source>
</evidence>
<dbReference type="Proteomes" id="UP000026961">
    <property type="component" value="Chromosome 7"/>
</dbReference>
<sequence>MLPRKPPAMENVGVDFPTDVLRRCRLVCRRWRDTVDKRTLERDVRTKMLTFVKGLDNEASAYIVDEARGRHRCVWTSSCSVDVIGTRNGLICVLDGDTGAVTVANPATRVAVRAAAAVTGVALAVLPRRVHVPCYFNKSGTFDAVYPMWIRPTAKLVTTFTTQAHIRHKLSRKIKAINSRLEDIIENKHKYKIEEANTKTTGTWKASTSISYTHKKLEYLHESDVPIHVEERKKLEKVLLTTPEDLHGKEHNPVIISVFGKSGVGKTTLVRKIFKEIGKQKQFDIQAMECFAPYLSATNILQQIVQQLTKENKNCPRNMVLKMLEEELKEQKYLLVIDGEVSGTELNNILSTLPIGHAGSRIVYITESKPEEPPSNYHHVTIELKTIDKSISKKMFLHHMEVQNLDLENHEDDIFQITGGLPLAIALLSGLMKTKESPGEWQKVFEYLKSKQSKQIDDMLSICFDDLPHELKCCFLYLAAFPANVTIEARSLVSMWVAEGFLRSKVGKSMEDIGYFYLKELSARNLVSLVQMDDDSNVSNMTVTIQNKVHEFLQFEAHEASFLEVHSGDDIPTLTSARRLSLQNYTDKYAVLANPLPKLRSIFSQFEQEPKEELETMTKSIQAYVCCSPQQGTIASMQKKNIKSHIKELLHGSEFLRVINIQGIEIGNRLTRAIGKAVHLQYLGITSCSLENIPSSIGNLTSLQTLDVRETNVRKLPKAFWMIKTLRHVFGFILKLPKQTVNLKQLHTLDSIELEDFEQGLDNTLGEMIHLEGLVIWNISNGNVEALLSALRKLESLKTLNLQGNNITSSVFTTLFLRRLKFMVLDGEMDFSSDQLNNGLALPNLTMLTLRETKVTQEFINKLAKLPSLVTLALCLGSYKDQELVFFSNKFRCLKKLKVDVEKLKKVEIKLSMLPKLKKLEIRTHDSHHYQEHEVTHQEHEQKTVISWKKENAIQVE</sequence>
<evidence type="ECO:0000256" key="1">
    <source>
        <dbReference type="ARBA" id="ARBA00022737"/>
    </source>
</evidence>
<dbReference type="HOGENOM" id="CLU_000837_25_4_1"/>
<dbReference type="AlphaFoldDB" id="A0A0E0AK90"/>
<keyword evidence="3" id="KW-0175">Coiled coil</keyword>
<dbReference type="Pfam" id="PF00931">
    <property type="entry name" value="NB-ARC"/>
    <property type="match status" value="1"/>
</dbReference>
<feature type="domain" description="NB-ARC" evidence="4">
    <location>
        <begin position="250"/>
        <end position="368"/>
    </location>
</feature>
<dbReference type="PANTHER" id="PTHR23155:SF889">
    <property type="entry name" value="OS03G0379801 PROTEIN"/>
    <property type="match status" value="1"/>
</dbReference>
<dbReference type="GO" id="GO:0043531">
    <property type="term" value="F:ADP binding"/>
    <property type="evidence" value="ECO:0007669"/>
    <property type="project" value="InterPro"/>
</dbReference>
<feature type="domain" description="Disease resistance protein winged helix" evidence="5">
    <location>
        <begin position="481"/>
        <end position="551"/>
    </location>
</feature>
<dbReference type="SUPFAM" id="SSF52540">
    <property type="entry name" value="P-loop containing nucleoside triphosphate hydrolases"/>
    <property type="match status" value="1"/>
</dbReference>
<dbReference type="InterPro" id="IPR027417">
    <property type="entry name" value="P-loop_NTPase"/>
</dbReference>
<dbReference type="eggNOG" id="KOG4658">
    <property type="taxonomic scope" value="Eukaryota"/>
</dbReference>
<dbReference type="EnsemblPlants" id="OGLUM07G14990.1">
    <property type="protein sequence ID" value="OGLUM07G14990.1"/>
    <property type="gene ID" value="OGLUM07G14990"/>
</dbReference>
<dbReference type="GO" id="GO:0002758">
    <property type="term" value="P:innate immune response-activating signaling pathway"/>
    <property type="evidence" value="ECO:0007669"/>
    <property type="project" value="UniProtKB-ARBA"/>
</dbReference>
<dbReference type="InterPro" id="IPR032675">
    <property type="entry name" value="LRR_dom_sf"/>
</dbReference>
<reference evidence="7" key="1">
    <citation type="submission" date="2015-04" db="UniProtKB">
        <authorList>
            <consortium name="EnsemblPlants"/>
        </authorList>
    </citation>
    <scope>IDENTIFICATION</scope>
</reference>
<dbReference type="Pfam" id="PF23559">
    <property type="entry name" value="WHD_DRP"/>
    <property type="match status" value="1"/>
</dbReference>
<dbReference type="InterPro" id="IPR058922">
    <property type="entry name" value="WHD_DRP"/>
</dbReference>
<evidence type="ECO:0000259" key="4">
    <source>
        <dbReference type="Pfam" id="PF00931"/>
    </source>
</evidence>
<dbReference type="PANTHER" id="PTHR23155">
    <property type="entry name" value="DISEASE RESISTANCE PROTEIN RP"/>
    <property type="match status" value="1"/>
</dbReference>
<evidence type="ECO:0000256" key="3">
    <source>
        <dbReference type="SAM" id="Coils"/>
    </source>
</evidence>
<dbReference type="SUPFAM" id="SSF52047">
    <property type="entry name" value="RNI-like"/>
    <property type="match status" value="1"/>
</dbReference>
<dbReference type="InterPro" id="IPR055414">
    <property type="entry name" value="LRR_R13L4/SHOC2-like"/>
</dbReference>
<evidence type="ECO:0000256" key="2">
    <source>
        <dbReference type="ARBA" id="ARBA00022821"/>
    </source>
</evidence>
<dbReference type="Pfam" id="PF23598">
    <property type="entry name" value="LRR_14"/>
    <property type="match status" value="1"/>
</dbReference>
<evidence type="ECO:0000259" key="5">
    <source>
        <dbReference type="Pfam" id="PF23559"/>
    </source>
</evidence>
<dbReference type="GO" id="GO:0042742">
    <property type="term" value="P:defense response to bacterium"/>
    <property type="evidence" value="ECO:0007669"/>
    <property type="project" value="UniProtKB-ARBA"/>
</dbReference>
<dbReference type="PRINTS" id="PR00364">
    <property type="entry name" value="DISEASERSIST"/>
</dbReference>
<dbReference type="Gene3D" id="3.40.50.300">
    <property type="entry name" value="P-loop containing nucleotide triphosphate hydrolases"/>
    <property type="match status" value="1"/>
</dbReference>
<organism evidence="7">
    <name type="scientific">Oryza glumipatula</name>
    <dbReference type="NCBI Taxonomy" id="40148"/>
    <lineage>
        <taxon>Eukaryota</taxon>
        <taxon>Viridiplantae</taxon>
        <taxon>Streptophyta</taxon>
        <taxon>Embryophyta</taxon>
        <taxon>Tracheophyta</taxon>
        <taxon>Spermatophyta</taxon>
        <taxon>Magnoliopsida</taxon>
        <taxon>Liliopsida</taxon>
        <taxon>Poales</taxon>
        <taxon>Poaceae</taxon>
        <taxon>BOP clade</taxon>
        <taxon>Oryzoideae</taxon>
        <taxon>Oryzeae</taxon>
        <taxon>Oryzinae</taxon>
        <taxon>Oryza</taxon>
    </lineage>
</organism>
<keyword evidence="1" id="KW-0677">Repeat</keyword>
<evidence type="ECO:0000259" key="6">
    <source>
        <dbReference type="Pfam" id="PF23598"/>
    </source>
</evidence>
<feature type="domain" description="Disease resistance R13L4/SHOC-2-like LRR" evidence="6">
    <location>
        <begin position="650"/>
        <end position="928"/>
    </location>
</feature>
<dbReference type="InterPro" id="IPR036388">
    <property type="entry name" value="WH-like_DNA-bd_sf"/>
</dbReference>
<dbReference type="Gene3D" id="3.80.10.10">
    <property type="entry name" value="Ribonuclease Inhibitor"/>
    <property type="match status" value="1"/>
</dbReference>
<keyword evidence="8" id="KW-1185">Reference proteome</keyword>